<keyword evidence="1" id="KW-0472">Membrane</keyword>
<evidence type="ECO:0000256" key="1">
    <source>
        <dbReference type="SAM" id="Phobius"/>
    </source>
</evidence>
<sequence>MSWKSLAWSAAAIVLLLTLATPLNFITVFLVMTPFVVLYAMLDWKSFVLHLLPIGLIAFLLSGALGPLLVTAALYFLVPAIAMGHLYKRGSLAKSAVTAGFVIVLAQILFVLVLFSLMLDIDIKAQLTAKLADYFQQFDTARLIEAGWTAESAAGFSSLFKSLLMMNQLPETGWAAEAASTYIGFGVSILPTLLFVFIFLFVVISHALSRLALRSVPFDAPALPQAKTWRLPKSLVLYFVIALIAVAAMSEESSGYWRIAISNLVPILELAFTIQAIGFVFFLSDLKKWPRAISLLLCLPILLIPSMFIIGLLDTAFPIRKSFEK</sequence>
<dbReference type="Proteomes" id="UP001596378">
    <property type="component" value="Unassembled WGS sequence"/>
</dbReference>
<gene>
    <name evidence="2" type="ORF">ACFQMJ_18380</name>
</gene>
<accession>A0ABW2FB61</accession>
<dbReference type="PANTHER" id="PTHR41324:SF1">
    <property type="entry name" value="DUF2232 DOMAIN-CONTAINING PROTEIN"/>
    <property type="match status" value="1"/>
</dbReference>
<comment type="caution">
    <text evidence="2">The sequence shown here is derived from an EMBL/GenBank/DDBJ whole genome shotgun (WGS) entry which is preliminary data.</text>
</comment>
<name>A0ABW2FB61_9BACL</name>
<dbReference type="RefSeq" id="WP_378053058.1">
    <property type="nucleotide sequence ID" value="NZ_JBHMDN010000069.1"/>
</dbReference>
<feature type="transmembrane region" description="Helical" evidence="1">
    <location>
        <begin position="99"/>
        <end position="119"/>
    </location>
</feature>
<dbReference type="PANTHER" id="PTHR41324">
    <property type="entry name" value="MEMBRANE PROTEIN-RELATED"/>
    <property type="match status" value="1"/>
</dbReference>
<keyword evidence="3" id="KW-1185">Reference proteome</keyword>
<reference evidence="3" key="1">
    <citation type="journal article" date="2019" name="Int. J. Syst. Evol. Microbiol.">
        <title>The Global Catalogue of Microorganisms (GCM) 10K type strain sequencing project: providing services to taxonomists for standard genome sequencing and annotation.</title>
        <authorList>
            <consortium name="The Broad Institute Genomics Platform"/>
            <consortium name="The Broad Institute Genome Sequencing Center for Infectious Disease"/>
            <person name="Wu L."/>
            <person name="Ma J."/>
        </authorList>
    </citation>
    <scope>NUCLEOTIDE SEQUENCE [LARGE SCALE GENOMIC DNA]</scope>
    <source>
        <strain evidence="3">KCTC 12907</strain>
    </source>
</reference>
<dbReference type="Pfam" id="PF09991">
    <property type="entry name" value="DUF2232"/>
    <property type="match status" value="1"/>
</dbReference>
<feature type="transmembrane region" description="Helical" evidence="1">
    <location>
        <begin position="295"/>
        <end position="319"/>
    </location>
</feature>
<organism evidence="2 3">
    <name type="scientific">Cohnella cellulosilytica</name>
    <dbReference type="NCBI Taxonomy" id="986710"/>
    <lineage>
        <taxon>Bacteria</taxon>
        <taxon>Bacillati</taxon>
        <taxon>Bacillota</taxon>
        <taxon>Bacilli</taxon>
        <taxon>Bacillales</taxon>
        <taxon>Paenibacillaceae</taxon>
        <taxon>Cohnella</taxon>
    </lineage>
</organism>
<feature type="transmembrane region" description="Helical" evidence="1">
    <location>
        <begin position="12"/>
        <end position="42"/>
    </location>
</feature>
<keyword evidence="1" id="KW-0812">Transmembrane</keyword>
<feature type="transmembrane region" description="Helical" evidence="1">
    <location>
        <begin position="235"/>
        <end position="250"/>
    </location>
</feature>
<keyword evidence="1" id="KW-1133">Transmembrane helix</keyword>
<evidence type="ECO:0000313" key="2">
    <source>
        <dbReference type="EMBL" id="MFC7150503.1"/>
    </source>
</evidence>
<proteinExistence type="predicted"/>
<evidence type="ECO:0000313" key="3">
    <source>
        <dbReference type="Proteomes" id="UP001596378"/>
    </source>
</evidence>
<feature type="transmembrane region" description="Helical" evidence="1">
    <location>
        <begin position="54"/>
        <end position="78"/>
    </location>
</feature>
<dbReference type="InterPro" id="IPR018710">
    <property type="entry name" value="DUF2232"/>
</dbReference>
<feature type="transmembrane region" description="Helical" evidence="1">
    <location>
        <begin position="182"/>
        <end position="204"/>
    </location>
</feature>
<dbReference type="EMBL" id="JBHTAI010000011">
    <property type="protein sequence ID" value="MFC7150503.1"/>
    <property type="molecule type" value="Genomic_DNA"/>
</dbReference>
<feature type="transmembrane region" description="Helical" evidence="1">
    <location>
        <begin position="256"/>
        <end position="283"/>
    </location>
</feature>
<protein>
    <submittedName>
        <fullName evidence="2">DUF2232 domain-containing protein</fullName>
    </submittedName>
</protein>